<accession>A0A645JAH7</accession>
<evidence type="ECO:0000313" key="2">
    <source>
        <dbReference type="EMBL" id="MPN60426.1"/>
    </source>
</evidence>
<comment type="caution">
    <text evidence="2">The sequence shown here is derived from an EMBL/GenBank/DDBJ whole genome shotgun (WGS) entry which is preliminary data.</text>
</comment>
<evidence type="ECO:0000256" key="1">
    <source>
        <dbReference type="SAM" id="MobiDB-lite"/>
    </source>
</evidence>
<organism evidence="2">
    <name type="scientific">bioreactor metagenome</name>
    <dbReference type="NCBI Taxonomy" id="1076179"/>
    <lineage>
        <taxon>unclassified sequences</taxon>
        <taxon>metagenomes</taxon>
        <taxon>ecological metagenomes</taxon>
    </lineage>
</organism>
<reference evidence="2" key="1">
    <citation type="submission" date="2019-08" db="EMBL/GenBank/DDBJ databases">
        <authorList>
            <person name="Kucharzyk K."/>
            <person name="Murdoch R.W."/>
            <person name="Higgins S."/>
            <person name="Loffler F."/>
        </authorList>
    </citation>
    <scope>NUCLEOTIDE SEQUENCE</scope>
</reference>
<feature type="compositionally biased region" description="Low complexity" evidence="1">
    <location>
        <begin position="56"/>
        <end position="67"/>
    </location>
</feature>
<protein>
    <submittedName>
        <fullName evidence="2">Uncharacterized protein</fullName>
    </submittedName>
</protein>
<dbReference type="EMBL" id="VSSQ01135692">
    <property type="protein sequence ID" value="MPN60426.1"/>
    <property type="molecule type" value="Genomic_DNA"/>
</dbReference>
<feature type="region of interest" description="Disordered" evidence="1">
    <location>
        <begin position="49"/>
        <end position="75"/>
    </location>
</feature>
<sequence>MALATRSPARPNPTVRSIFWIRMAIPLEQQLPIQMGISPQLWFRHKPTARPLRQMRPTPQATRATTPLSTHRTPPHLMRRQASQLQEMVERLAVTPKPEVPSPSKTATGLLLAWVRLTAAAISPSRSPRRKSTMKQ</sequence>
<dbReference type="AlphaFoldDB" id="A0A645JAH7"/>
<gene>
    <name evidence="2" type="ORF">SDC9_208154</name>
</gene>
<proteinExistence type="predicted"/>
<name>A0A645JAH7_9ZZZZ</name>